<dbReference type="PROSITE" id="PS00463">
    <property type="entry name" value="ZN2_CY6_FUNGAL_1"/>
    <property type="match status" value="1"/>
</dbReference>
<keyword evidence="1" id="KW-0479">Metal-binding</keyword>
<keyword evidence="5" id="KW-0539">Nucleus</keyword>
<dbReference type="EMBL" id="LVYI01000005">
    <property type="protein sequence ID" value="OAP59154.1"/>
    <property type="molecule type" value="Genomic_DNA"/>
</dbReference>
<dbReference type="GO" id="GO:0005634">
    <property type="term" value="C:nucleus"/>
    <property type="evidence" value="ECO:0007669"/>
    <property type="project" value="TreeGrafter"/>
</dbReference>
<dbReference type="SUPFAM" id="SSF57701">
    <property type="entry name" value="Zn2/Cys6 DNA-binding domain"/>
    <property type="match status" value="1"/>
</dbReference>
<accession>A0A178ZH72</accession>
<dbReference type="GO" id="GO:0008270">
    <property type="term" value="F:zinc ion binding"/>
    <property type="evidence" value="ECO:0007669"/>
    <property type="project" value="InterPro"/>
</dbReference>
<dbReference type="CDD" id="cd12148">
    <property type="entry name" value="fungal_TF_MHR"/>
    <property type="match status" value="1"/>
</dbReference>
<feature type="region of interest" description="Disordered" evidence="6">
    <location>
        <begin position="1"/>
        <end position="20"/>
    </location>
</feature>
<dbReference type="InterPro" id="IPR036864">
    <property type="entry name" value="Zn2-C6_fun-type_DNA-bd_sf"/>
</dbReference>
<feature type="region of interest" description="Disordered" evidence="6">
    <location>
        <begin position="50"/>
        <end position="81"/>
    </location>
</feature>
<keyword evidence="3" id="KW-0238">DNA-binding</keyword>
<keyword evidence="9" id="KW-1185">Reference proteome</keyword>
<evidence type="ECO:0000259" key="7">
    <source>
        <dbReference type="PROSITE" id="PS50048"/>
    </source>
</evidence>
<evidence type="ECO:0000256" key="1">
    <source>
        <dbReference type="ARBA" id="ARBA00022723"/>
    </source>
</evidence>
<gene>
    <name evidence="8" type="ORF">AYL99_06452</name>
</gene>
<dbReference type="Gene3D" id="4.10.240.10">
    <property type="entry name" value="Zn(2)-C6 fungal-type DNA-binding domain"/>
    <property type="match status" value="1"/>
</dbReference>
<organism evidence="8 9">
    <name type="scientific">Fonsecaea erecta</name>
    <dbReference type="NCBI Taxonomy" id="1367422"/>
    <lineage>
        <taxon>Eukaryota</taxon>
        <taxon>Fungi</taxon>
        <taxon>Dikarya</taxon>
        <taxon>Ascomycota</taxon>
        <taxon>Pezizomycotina</taxon>
        <taxon>Eurotiomycetes</taxon>
        <taxon>Chaetothyriomycetidae</taxon>
        <taxon>Chaetothyriales</taxon>
        <taxon>Herpotrichiellaceae</taxon>
        <taxon>Fonsecaea</taxon>
    </lineage>
</organism>
<evidence type="ECO:0000256" key="4">
    <source>
        <dbReference type="ARBA" id="ARBA00023163"/>
    </source>
</evidence>
<evidence type="ECO:0000256" key="3">
    <source>
        <dbReference type="ARBA" id="ARBA00023125"/>
    </source>
</evidence>
<protein>
    <recommendedName>
        <fullName evidence="7">Zn(2)-C6 fungal-type domain-containing protein</fullName>
    </recommendedName>
</protein>
<dbReference type="Pfam" id="PF04082">
    <property type="entry name" value="Fungal_trans"/>
    <property type="match status" value="1"/>
</dbReference>
<comment type="caution">
    <text evidence="8">The sequence shown here is derived from an EMBL/GenBank/DDBJ whole genome shotgun (WGS) entry which is preliminary data.</text>
</comment>
<dbReference type="RefSeq" id="XP_018692521.1">
    <property type="nucleotide sequence ID" value="XM_018837961.1"/>
</dbReference>
<keyword evidence="2" id="KW-0805">Transcription regulation</keyword>
<evidence type="ECO:0000256" key="2">
    <source>
        <dbReference type="ARBA" id="ARBA00023015"/>
    </source>
</evidence>
<dbReference type="AlphaFoldDB" id="A0A178ZH72"/>
<evidence type="ECO:0000313" key="9">
    <source>
        <dbReference type="Proteomes" id="UP000078343"/>
    </source>
</evidence>
<dbReference type="PROSITE" id="PS50048">
    <property type="entry name" value="ZN2_CY6_FUNGAL_2"/>
    <property type="match status" value="1"/>
</dbReference>
<dbReference type="InterPro" id="IPR050797">
    <property type="entry name" value="Carb_Metab_Trans_Reg"/>
</dbReference>
<reference evidence="8 9" key="1">
    <citation type="submission" date="2016-04" db="EMBL/GenBank/DDBJ databases">
        <title>Draft genome of Fonsecaea erecta CBS 125763.</title>
        <authorList>
            <person name="Weiss V.A."/>
            <person name="Vicente V.A."/>
            <person name="Raittz R.T."/>
            <person name="Moreno L.F."/>
            <person name="De Souza E.M."/>
            <person name="Pedrosa F.O."/>
            <person name="Steffens M.B."/>
            <person name="Faoro H."/>
            <person name="Tadra-Sfeir M.Z."/>
            <person name="Najafzadeh M.J."/>
            <person name="Felipe M.S."/>
            <person name="Teixeira M."/>
            <person name="Sun J."/>
            <person name="Xi L."/>
            <person name="Gomes R."/>
            <person name="De Azevedo C.M."/>
            <person name="Salgado C.G."/>
            <person name="Da Silva M.B."/>
            <person name="Nascimento M.F."/>
            <person name="Queiroz-Telles F."/>
            <person name="Attili D.S."/>
            <person name="Gorbushina A."/>
        </authorList>
    </citation>
    <scope>NUCLEOTIDE SEQUENCE [LARGE SCALE GENOMIC DNA]</scope>
    <source>
        <strain evidence="8 9">CBS 125763</strain>
    </source>
</reference>
<dbReference type="InterPro" id="IPR007219">
    <property type="entry name" value="XnlR_reg_dom"/>
</dbReference>
<proteinExistence type="predicted"/>
<dbReference type="PANTHER" id="PTHR31668">
    <property type="entry name" value="GLUCOSE TRANSPORT TRANSCRIPTION REGULATOR RGT1-RELATED-RELATED"/>
    <property type="match status" value="1"/>
</dbReference>
<dbReference type="CDD" id="cd00067">
    <property type="entry name" value="GAL4"/>
    <property type="match status" value="1"/>
</dbReference>
<dbReference type="GeneID" id="30010620"/>
<dbReference type="GO" id="GO:0003677">
    <property type="term" value="F:DNA binding"/>
    <property type="evidence" value="ECO:0007669"/>
    <property type="project" value="UniProtKB-KW"/>
</dbReference>
<keyword evidence="4" id="KW-0804">Transcription</keyword>
<dbReference type="GO" id="GO:0006351">
    <property type="term" value="P:DNA-templated transcription"/>
    <property type="evidence" value="ECO:0007669"/>
    <property type="project" value="InterPro"/>
</dbReference>
<feature type="region of interest" description="Disordered" evidence="6">
    <location>
        <begin position="110"/>
        <end position="177"/>
    </location>
</feature>
<dbReference type="PANTHER" id="PTHR31668:SF23">
    <property type="entry name" value="ZN(II)2CYS6 TRANSCRIPTION FACTOR (EUROFUNG)"/>
    <property type="match status" value="1"/>
</dbReference>
<feature type="domain" description="Zn(2)-C6 fungal-type" evidence="7">
    <location>
        <begin position="20"/>
        <end position="51"/>
    </location>
</feature>
<dbReference type="Proteomes" id="UP000078343">
    <property type="component" value="Unassembled WGS sequence"/>
</dbReference>
<sequence>MDLSSRQEGPRPFRSRRDRPCDACRGRKIACRIETSPPCAFCESRGSTCTFQKGPNNKRRRGFSSSMPNHHHHHHYLPQPDGLAASISQTTWEEFPVDAFDSTIFDNLDLAEDGSPTFQNQRSPTHPPQPPASDGRHASTSPRHFQPQVSVRPSPGDARYHDSSTLHRSQVPPDTGHLNRHVMTELMKGTSQLEISRVRLRSTRDRNDDSLAGESPHLLMVREDPPFLLNGKSWMERASWSDIEGLLLGKQRDELLRLYFRFVQPLFPILQQSDGAYSEAQDDPPQDTASLALYASVFATALPFAIHNDYLSATLTDANGKREELYSIAIAALLQEASSPSIEALQACLLLLQKGPTIQHQGLTPTYSWLTAIAVTMAKSLGLQYDCSGWNIPLAEKRLRNRLWWATFTMDIWVSVDSPGGRSIGSDDYDAPLPRSGDGKPGDYEAVTGYGNEFDRLVLLTHLLSQIHETYYTIRAAKQTASDLFKSLEFARPLRSALSDCRQSLKADLPLNSGDEPGMSASVHLAACVVSIVLFRALLRPVQCGGTSGSPVESYKSAAAAVMTGSVNCARETVELLENMVSFIGPWNAFWHSWSQGNFAIVSTFLVQLLLMTESGDGTRAEVSDLISRWKRAIRIIAGSGGWGSSLMCMALGRLDSLLNQAGL</sequence>
<dbReference type="GO" id="GO:0000981">
    <property type="term" value="F:DNA-binding transcription factor activity, RNA polymerase II-specific"/>
    <property type="evidence" value="ECO:0007669"/>
    <property type="project" value="InterPro"/>
</dbReference>
<evidence type="ECO:0000256" key="5">
    <source>
        <dbReference type="ARBA" id="ARBA00023242"/>
    </source>
</evidence>
<feature type="compositionally biased region" description="Polar residues" evidence="6">
    <location>
        <begin position="138"/>
        <end position="151"/>
    </location>
</feature>
<dbReference type="GO" id="GO:0001080">
    <property type="term" value="P:nitrogen catabolite activation of transcription from RNA polymerase II promoter"/>
    <property type="evidence" value="ECO:0007669"/>
    <property type="project" value="TreeGrafter"/>
</dbReference>
<name>A0A178ZH72_9EURO</name>
<evidence type="ECO:0000256" key="6">
    <source>
        <dbReference type="SAM" id="MobiDB-lite"/>
    </source>
</evidence>
<dbReference type="InterPro" id="IPR001138">
    <property type="entry name" value="Zn2Cys6_DnaBD"/>
</dbReference>
<dbReference type="SMART" id="SM00906">
    <property type="entry name" value="Fungal_trans"/>
    <property type="match status" value="1"/>
</dbReference>
<dbReference type="OrthoDB" id="1924787at2759"/>
<evidence type="ECO:0000313" key="8">
    <source>
        <dbReference type="EMBL" id="OAP59154.1"/>
    </source>
</evidence>
<dbReference type="STRING" id="1367422.A0A178ZH72"/>